<reference evidence="7 8" key="1">
    <citation type="journal article" date="2008" name="Proc. Natl. Acad. Sci. U.S.A.">
        <title>Niche adaptation and genome expansion in the chlorophyll d-producing cyanobacterium Acaryochloris marina.</title>
        <authorList>
            <person name="Swingley W.D."/>
            <person name="Chen M."/>
            <person name="Cheung P.C."/>
            <person name="Conrad A.L."/>
            <person name="Dejesa L.C."/>
            <person name="Hao J."/>
            <person name="Honchak B.M."/>
            <person name="Karbach L.E."/>
            <person name="Kurdoglu A."/>
            <person name="Lahiri S."/>
            <person name="Mastrian S.D."/>
            <person name="Miyashita H."/>
            <person name="Page L."/>
            <person name="Ramakrishna P."/>
            <person name="Satoh S."/>
            <person name="Sattley W.M."/>
            <person name="Shimada Y."/>
            <person name="Taylor H.L."/>
            <person name="Tomo T."/>
            <person name="Tsuchiya T."/>
            <person name="Wang Z.T."/>
            <person name="Raymond J."/>
            <person name="Mimuro M."/>
            <person name="Blankenship R.E."/>
            <person name="Touchman J.W."/>
        </authorList>
    </citation>
    <scope>NUCLEOTIDE SEQUENCE [LARGE SCALE GENOMIC DNA]</scope>
    <source>
        <strain evidence="8">MBIC 11017</strain>
    </source>
</reference>
<evidence type="ECO:0000313" key="7">
    <source>
        <dbReference type="EMBL" id="ABW27814.1"/>
    </source>
</evidence>
<dbReference type="Gene3D" id="2.60.120.260">
    <property type="entry name" value="Galactose-binding domain-like"/>
    <property type="match status" value="1"/>
</dbReference>
<dbReference type="STRING" id="329726.AM1_2814"/>
<dbReference type="OrthoDB" id="9762066at2"/>
<dbReference type="InterPro" id="IPR054593">
    <property type="entry name" value="Beta-mannosidase-like_N2"/>
</dbReference>
<dbReference type="CAZy" id="GH2">
    <property type="family name" value="Glycoside Hydrolase Family 2"/>
</dbReference>
<evidence type="ECO:0000259" key="6">
    <source>
        <dbReference type="Pfam" id="PF22666"/>
    </source>
</evidence>
<feature type="domain" description="Beta-mannosidase-like galactose-binding" evidence="6">
    <location>
        <begin position="94"/>
        <end position="169"/>
    </location>
</feature>
<evidence type="ECO:0000256" key="1">
    <source>
        <dbReference type="ARBA" id="ARBA00007401"/>
    </source>
</evidence>
<evidence type="ECO:0000259" key="4">
    <source>
        <dbReference type="Pfam" id="PF00703"/>
    </source>
</evidence>
<dbReference type="Pfam" id="PF22666">
    <property type="entry name" value="Glyco_hydro_2_N2"/>
    <property type="match status" value="1"/>
</dbReference>
<accession>B0C9D3</accession>
<dbReference type="Pfam" id="PF00703">
    <property type="entry name" value="Glyco_hydro_2"/>
    <property type="match status" value="1"/>
</dbReference>
<dbReference type="AlphaFoldDB" id="B0C9D3"/>
<sequence length="761" mass="88290">MFLGCLTATHPRLIANPHLFHAQAYWTPTVTQTVNQTSLAGTWEFQADPQPPADKLVLQPSGPDLPPLPQGQWQKITVPSNWYLQGQDASGVVWYRHQFRANDRWRRKITRLVFSGVDYTADVWLNGQYLGFHEGYFQPFSFDVSKALMFTGQNELLVRVNSPLEPEGQDWSLRKRLIKGIFSHHDTRPGGAWTDRGQEKNTGGIWAPVFLQVSDQVAIETLQITPELDTDHQQATAKVDLVVNSPGLGKTTLDAHMKLEPENFEGVPIGPIQVQRTLHQGANHLKLEVPVDDPKLWWSWEHGDPNLYRLTVQLADGNRLLDKASDVFGFRTIQFDPTEKIWRLNGRRLFLRGTNYIATQWLSEMTPDKYQTDIDLMKAVNINTVRVHAHVIGKEFYELCDRNGVFIWQDFPLQWGYEDTPQFLKEATRQAKDMIGYLYNHPSILAWSLHNEPPWDADWMKYKYESYNPEQNRELDAKLFANLQGEDPTRLLHPVSTVGEHPWWGWYSHTMYKYAEPTTEAIISEFGAQALPHIDSLRRIFTEDELWPDTEAEWDKWLYHNFQRHETFNIAKVPMGNTTQEFIDNTQQYQSQLIQFAAEAYRRQRYQPVSSIFQFMFVEDWPSMNWGIVDYWRQPKPGHEALKWAYQPVLPSIAWPQLTWTLGETVELELWAINDLWKDYPEAIFTYALRQNQQRLKSGQSRINLAADSSQPVDKIFFQPQNLGSYTVTATLKDRLGTVLGENQFVFDVIDRGDQTNESTS</sequence>
<organism evidence="7 8">
    <name type="scientific">Acaryochloris marina (strain MBIC 11017)</name>
    <dbReference type="NCBI Taxonomy" id="329726"/>
    <lineage>
        <taxon>Bacteria</taxon>
        <taxon>Bacillati</taxon>
        <taxon>Cyanobacteriota</taxon>
        <taxon>Cyanophyceae</taxon>
        <taxon>Acaryochloridales</taxon>
        <taxon>Acaryochloridaceae</taxon>
        <taxon>Acaryochloris</taxon>
    </lineage>
</organism>
<dbReference type="GO" id="GO:0004553">
    <property type="term" value="F:hydrolase activity, hydrolyzing O-glycosyl compounds"/>
    <property type="evidence" value="ECO:0007669"/>
    <property type="project" value="InterPro"/>
</dbReference>
<proteinExistence type="inferred from homology"/>
<name>B0C9D3_ACAM1</name>
<keyword evidence="3" id="KW-0326">Glycosidase</keyword>
<evidence type="ECO:0000256" key="3">
    <source>
        <dbReference type="ARBA" id="ARBA00023295"/>
    </source>
</evidence>
<dbReference type="InterPro" id="IPR008979">
    <property type="entry name" value="Galactose-bd-like_sf"/>
</dbReference>
<keyword evidence="2 7" id="KW-0378">Hydrolase</keyword>
<dbReference type="InterPro" id="IPR013783">
    <property type="entry name" value="Ig-like_fold"/>
</dbReference>
<dbReference type="PANTHER" id="PTHR42732:SF1">
    <property type="entry name" value="BETA-MANNOSIDASE"/>
    <property type="match status" value="1"/>
</dbReference>
<dbReference type="InterPro" id="IPR006101">
    <property type="entry name" value="Glyco_hydro_2"/>
</dbReference>
<dbReference type="Pfam" id="PF02836">
    <property type="entry name" value="Glyco_hydro_2_C"/>
    <property type="match status" value="1"/>
</dbReference>
<dbReference type="SUPFAM" id="SSF49303">
    <property type="entry name" value="beta-Galactosidase/glucuronidase domain"/>
    <property type="match status" value="1"/>
</dbReference>
<feature type="domain" description="Glycoside hydrolase family 2 immunoglobulin-like beta-sandwich" evidence="4">
    <location>
        <begin position="217"/>
        <end position="331"/>
    </location>
</feature>
<dbReference type="HOGENOM" id="CLU_005015_5_0_3"/>
<evidence type="ECO:0000259" key="5">
    <source>
        <dbReference type="Pfam" id="PF02836"/>
    </source>
</evidence>
<keyword evidence="8" id="KW-1185">Reference proteome</keyword>
<dbReference type="EMBL" id="CP000828">
    <property type="protein sequence ID" value="ABW27814.1"/>
    <property type="molecule type" value="Genomic_DNA"/>
</dbReference>
<dbReference type="InterPro" id="IPR006103">
    <property type="entry name" value="Glyco_hydro_2_cat"/>
</dbReference>
<dbReference type="InterPro" id="IPR006102">
    <property type="entry name" value="Ig-like_GH2"/>
</dbReference>
<evidence type="ECO:0000256" key="2">
    <source>
        <dbReference type="ARBA" id="ARBA00022801"/>
    </source>
</evidence>
<evidence type="ECO:0000313" key="8">
    <source>
        <dbReference type="Proteomes" id="UP000000268"/>
    </source>
</evidence>
<dbReference type="PRINTS" id="PR00132">
    <property type="entry name" value="GLHYDRLASE2"/>
</dbReference>
<dbReference type="GO" id="GO:0005975">
    <property type="term" value="P:carbohydrate metabolic process"/>
    <property type="evidence" value="ECO:0007669"/>
    <property type="project" value="InterPro"/>
</dbReference>
<dbReference type="InterPro" id="IPR036156">
    <property type="entry name" value="Beta-gal/glucu_dom_sf"/>
</dbReference>
<dbReference type="InterPro" id="IPR017853">
    <property type="entry name" value="GH"/>
</dbReference>
<comment type="similarity">
    <text evidence="1">Belongs to the glycosyl hydrolase 2 family.</text>
</comment>
<dbReference type="InterPro" id="IPR051913">
    <property type="entry name" value="GH2_Domain-Containing"/>
</dbReference>
<protein>
    <submittedName>
        <fullName evidence="7">Glycoside hydrolase family 2, sugar binding</fullName>
    </submittedName>
</protein>
<dbReference type="eggNOG" id="COG3250">
    <property type="taxonomic scope" value="Bacteria"/>
</dbReference>
<dbReference type="PANTHER" id="PTHR42732">
    <property type="entry name" value="BETA-GALACTOSIDASE"/>
    <property type="match status" value="1"/>
</dbReference>
<dbReference type="Proteomes" id="UP000000268">
    <property type="component" value="Chromosome"/>
</dbReference>
<dbReference type="Gene3D" id="2.60.40.10">
    <property type="entry name" value="Immunoglobulins"/>
    <property type="match status" value="1"/>
</dbReference>
<dbReference type="Gene3D" id="3.20.20.80">
    <property type="entry name" value="Glycosidases"/>
    <property type="match status" value="1"/>
</dbReference>
<feature type="domain" description="Glycoside hydrolase family 2 catalytic" evidence="5">
    <location>
        <begin position="343"/>
        <end position="540"/>
    </location>
</feature>
<dbReference type="KEGG" id="amr:AM1_2814"/>
<dbReference type="SUPFAM" id="SSF51445">
    <property type="entry name" value="(Trans)glycosidases"/>
    <property type="match status" value="1"/>
</dbReference>
<gene>
    <name evidence="7" type="ordered locus">AM1_2814</name>
</gene>
<dbReference type="SUPFAM" id="SSF49785">
    <property type="entry name" value="Galactose-binding domain-like"/>
    <property type="match status" value="1"/>
</dbReference>